<keyword evidence="1" id="KW-0472">Membrane</keyword>
<keyword evidence="1" id="KW-0812">Transmembrane</keyword>
<feature type="transmembrane region" description="Helical" evidence="1">
    <location>
        <begin position="18"/>
        <end position="42"/>
    </location>
</feature>
<evidence type="ECO:0000256" key="1">
    <source>
        <dbReference type="SAM" id="Phobius"/>
    </source>
</evidence>
<dbReference type="Proteomes" id="UP000006729">
    <property type="component" value="Chromosome 14"/>
</dbReference>
<organism evidence="2 3">
    <name type="scientific">Populus trichocarpa</name>
    <name type="common">Western balsam poplar</name>
    <name type="synonym">Populus balsamifera subsp. trichocarpa</name>
    <dbReference type="NCBI Taxonomy" id="3694"/>
    <lineage>
        <taxon>Eukaryota</taxon>
        <taxon>Viridiplantae</taxon>
        <taxon>Streptophyta</taxon>
        <taxon>Embryophyta</taxon>
        <taxon>Tracheophyta</taxon>
        <taxon>Spermatophyta</taxon>
        <taxon>Magnoliopsida</taxon>
        <taxon>eudicotyledons</taxon>
        <taxon>Gunneridae</taxon>
        <taxon>Pentapetalae</taxon>
        <taxon>rosids</taxon>
        <taxon>fabids</taxon>
        <taxon>Malpighiales</taxon>
        <taxon>Salicaceae</taxon>
        <taxon>Saliceae</taxon>
        <taxon>Populus</taxon>
    </lineage>
</organism>
<dbReference type="InParanoid" id="A0A3N7FWX5"/>
<dbReference type="AlphaFoldDB" id="A0A3N7FWX5"/>
<protein>
    <submittedName>
        <fullName evidence="2">Uncharacterized protein</fullName>
    </submittedName>
</protein>
<evidence type="ECO:0000313" key="2">
    <source>
        <dbReference type="EMBL" id="RQO99507.1"/>
    </source>
</evidence>
<sequence>MFLGGGCIGCFDLFALHLLWLLVIFCSCKPYLVFFLWVFFYYCFDRLTRRFGILYIGFFGFGFCLLGLPCVASSPAFPTVLGELMWFYFAGNRKWHMVPSGDSCLCSF</sequence>
<reference evidence="2 3" key="1">
    <citation type="journal article" date="2006" name="Science">
        <title>The genome of black cottonwood, Populus trichocarpa (Torr. &amp; Gray).</title>
        <authorList>
            <person name="Tuskan G.A."/>
            <person name="Difazio S."/>
            <person name="Jansson S."/>
            <person name="Bohlmann J."/>
            <person name="Grigoriev I."/>
            <person name="Hellsten U."/>
            <person name="Putnam N."/>
            <person name="Ralph S."/>
            <person name="Rombauts S."/>
            <person name="Salamov A."/>
            <person name="Schein J."/>
            <person name="Sterck L."/>
            <person name="Aerts A."/>
            <person name="Bhalerao R.R."/>
            <person name="Bhalerao R.P."/>
            <person name="Blaudez D."/>
            <person name="Boerjan W."/>
            <person name="Brun A."/>
            <person name="Brunner A."/>
            <person name="Busov V."/>
            <person name="Campbell M."/>
            <person name="Carlson J."/>
            <person name="Chalot M."/>
            <person name="Chapman J."/>
            <person name="Chen G.L."/>
            <person name="Cooper D."/>
            <person name="Coutinho P.M."/>
            <person name="Couturier J."/>
            <person name="Covert S."/>
            <person name="Cronk Q."/>
            <person name="Cunningham R."/>
            <person name="Davis J."/>
            <person name="Degroeve S."/>
            <person name="Dejardin A."/>
            <person name="Depamphilis C."/>
            <person name="Detter J."/>
            <person name="Dirks B."/>
            <person name="Dubchak I."/>
            <person name="Duplessis S."/>
            <person name="Ehlting J."/>
            <person name="Ellis B."/>
            <person name="Gendler K."/>
            <person name="Goodstein D."/>
            <person name="Gribskov M."/>
            <person name="Grimwood J."/>
            <person name="Groover A."/>
            <person name="Gunter L."/>
            <person name="Hamberger B."/>
            <person name="Heinze B."/>
            <person name="Helariutta Y."/>
            <person name="Henrissat B."/>
            <person name="Holligan D."/>
            <person name="Holt R."/>
            <person name="Huang W."/>
            <person name="Islam-Faridi N."/>
            <person name="Jones S."/>
            <person name="Jones-Rhoades M."/>
            <person name="Jorgensen R."/>
            <person name="Joshi C."/>
            <person name="Kangasjarvi J."/>
            <person name="Karlsson J."/>
            <person name="Kelleher C."/>
            <person name="Kirkpatrick R."/>
            <person name="Kirst M."/>
            <person name="Kohler A."/>
            <person name="Kalluri U."/>
            <person name="Larimer F."/>
            <person name="Leebens-Mack J."/>
            <person name="Leple J.C."/>
            <person name="Locascio P."/>
            <person name="Lou Y."/>
            <person name="Lucas S."/>
            <person name="Martin F."/>
            <person name="Montanini B."/>
            <person name="Napoli C."/>
            <person name="Nelson D.R."/>
            <person name="Nelson C."/>
            <person name="Nieminen K."/>
            <person name="Nilsson O."/>
            <person name="Pereda V."/>
            <person name="Peter G."/>
            <person name="Philippe R."/>
            <person name="Pilate G."/>
            <person name="Poliakov A."/>
            <person name="Razumovskaya J."/>
            <person name="Richardson P."/>
            <person name="Rinaldi C."/>
            <person name="Ritland K."/>
            <person name="Rouze P."/>
            <person name="Ryaboy D."/>
            <person name="Schmutz J."/>
            <person name="Schrader J."/>
            <person name="Segerman B."/>
            <person name="Shin H."/>
            <person name="Siddiqui A."/>
            <person name="Sterky F."/>
            <person name="Terry A."/>
            <person name="Tsai C.J."/>
            <person name="Uberbacher E."/>
            <person name="Unneberg P."/>
            <person name="Vahala J."/>
            <person name="Wall K."/>
            <person name="Wessler S."/>
            <person name="Yang G."/>
            <person name="Yin T."/>
            <person name="Douglas C."/>
            <person name="Marra M."/>
            <person name="Sandberg G."/>
            <person name="Van de Peer Y."/>
            <person name="Rokhsar D."/>
        </authorList>
    </citation>
    <scope>NUCLEOTIDE SEQUENCE [LARGE SCALE GENOMIC DNA]</scope>
    <source>
        <strain evidence="3">cv. Nisqually</strain>
    </source>
</reference>
<gene>
    <name evidence="2" type="ORF">POPTR_014G003450</name>
</gene>
<name>A0A3N7FWX5_POPTR</name>
<keyword evidence="1" id="KW-1133">Transmembrane helix</keyword>
<accession>A0A3N7FWX5</accession>
<feature type="transmembrane region" description="Helical" evidence="1">
    <location>
        <begin position="54"/>
        <end position="77"/>
    </location>
</feature>
<dbReference type="EMBL" id="CM009303">
    <property type="protein sequence ID" value="RQO99507.1"/>
    <property type="molecule type" value="Genomic_DNA"/>
</dbReference>
<keyword evidence="3" id="KW-1185">Reference proteome</keyword>
<evidence type="ECO:0000313" key="3">
    <source>
        <dbReference type="Proteomes" id="UP000006729"/>
    </source>
</evidence>
<proteinExistence type="predicted"/>